<dbReference type="InterPro" id="IPR011701">
    <property type="entry name" value="MFS"/>
</dbReference>
<dbReference type="InterPro" id="IPR050171">
    <property type="entry name" value="MFS_Transporters"/>
</dbReference>
<comment type="subcellular location">
    <subcellularLocation>
        <location evidence="1">Cell membrane</location>
        <topology evidence="1">Multi-pass membrane protein</topology>
    </subcellularLocation>
</comment>
<comment type="caution">
    <text evidence="9">The sequence shown here is derived from an EMBL/GenBank/DDBJ whole genome shotgun (WGS) entry which is preliminary data.</text>
</comment>
<evidence type="ECO:0000256" key="2">
    <source>
        <dbReference type="ARBA" id="ARBA00022448"/>
    </source>
</evidence>
<keyword evidence="10" id="KW-1185">Reference proteome</keyword>
<dbReference type="InterPro" id="IPR020846">
    <property type="entry name" value="MFS_dom"/>
</dbReference>
<keyword evidence="3" id="KW-1003">Cell membrane</keyword>
<feature type="transmembrane region" description="Helical" evidence="7">
    <location>
        <begin position="202"/>
        <end position="223"/>
    </location>
</feature>
<evidence type="ECO:0000256" key="4">
    <source>
        <dbReference type="ARBA" id="ARBA00022692"/>
    </source>
</evidence>
<dbReference type="GO" id="GO:0022857">
    <property type="term" value="F:transmembrane transporter activity"/>
    <property type="evidence" value="ECO:0007669"/>
    <property type="project" value="InterPro"/>
</dbReference>
<gene>
    <name evidence="9" type="ORF">EJK80_01155</name>
</gene>
<keyword evidence="5 7" id="KW-1133">Transmembrane helix</keyword>
<name>A0A540RAG8_9CORY</name>
<dbReference type="STRING" id="1686286.GCA_900092335_02318"/>
<protein>
    <submittedName>
        <fullName evidence="9">MFS transporter</fullName>
    </submittedName>
</protein>
<evidence type="ECO:0000256" key="5">
    <source>
        <dbReference type="ARBA" id="ARBA00022989"/>
    </source>
</evidence>
<dbReference type="PANTHER" id="PTHR23517:SF13">
    <property type="entry name" value="MAJOR FACILITATOR SUPERFAMILY MFS_1"/>
    <property type="match status" value="1"/>
</dbReference>
<evidence type="ECO:0000256" key="6">
    <source>
        <dbReference type="ARBA" id="ARBA00023136"/>
    </source>
</evidence>
<keyword evidence="6 7" id="KW-0472">Membrane</keyword>
<evidence type="ECO:0000256" key="1">
    <source>
        <dbReference type="ARBA" id="ARBA00004651"/>
    </source>
</evidence>
<evidence type="ECO:0000259" key="8">
    <source>
        <dbReference type="PROSITE" id="PS50850"/>
    </source>
</evidence>
<dbReference type="GO" id="GO:0005886">
    <property type="term" value="C:plasma membrane"/>
    <property type="evidence" value="ECO:0007669"/>
    <property type="project" value="UniProtKB-SubCell"/>
</dbReference>
<feature type="transmembrane region" description="Helical" evidence="7">
    <location>
        <begin position="134"/>
        <end position="154"/>
    </location>
</feature>
<feature type="transmembrane region" description="Helical" evidence="7">
    <location>
        <begin position="353"/>
        <end position="372"/>
    </location>
</feature>
<proteinExistence type="predicted"/>
<dbReference type="Proteomes" id="UP000318080">
    <property type="component" value="Unassembled WGS sequence"/>
</dbReference>
<keyword evidence="2" id="KW-0813">Transport</keyword>
<accession>A0A540RAG8</accession>
<dbReference type="EMBL" id="VHIR01000001">
    <property type="protein sequence ID" value="TQE44712.1"/>
    <property type="molecule type" value="Genomic_DNA"/>
</dbReference>
<dbReference type="Gene3D" id="1.20.1250.20">
    <property type="entry name" value="MFS general substrate transporter like domains"/>
    <property type="match status" value="1"/>
</dbReference>
<evidence type="ECO:0000313" key="10">
    <source>
        <dbReference type="Proteomes" id="UP000318080"/>
    </source>
</evidence>
<feature type="transmembrane region" description="Helical" evidence="7">
    <location>
        <begin position="102"/>
        <end position="122"/>
    </location>
</feature>
<dbReference type="PROSITE" id="PS50850">
    <property type="entry name" value="MFS"/>
    <property type="match status" value="1"/>
</dbReference>
<feature type="domain" description="Major facilitator superfamily (MFS) profile" evidence="8">
    <location>
        <begin position="5"/>
        <end position="377"/>
    </location>
</feature>
<sequence length="380" mass="39129">MKNEVWVRVVLGMFVVAFGANLFAPMVLTYRQHTALTETHTTFLYGVYAVGLIGALFIGGPVSDVRGRRAVLRPALLATALGSLILLTGLHGSFLALLAGRLIIGVAVGLVMSAGASWVKELSATVAIGAKRSSLALTLGFALAPALAGLLAQFTTWPTLAPYVPHLVLALLILPLAWTAPEGPRPQAGKAHPPLSLLTREFVPVAVFAPWVFGVVTTSFAYLPGLVMGHLAHPIAAAGLLAMLTMGTGAVVQRWALGLGASAGLGLAAVGMVVGAVIAANRDHAWVVWLLPVASLVLGAAYGILMVVGLAKTQEVAPAAELGAATGVYYALTYLGFFAPFLLSLLAPRVGHATSFVVGTAVALATLALVWVSSRGKAAK</sequence>
<feature type="transmembrane region" description="Helical" evidence="7">
    <location>
        <begin position="5"/>
        <end position="23"/>
    </location>
</feature>
<evidence type="ECO:0000313" key="9">
    <source>
        <dbReference type="EMBL" id="TQE44712.1"/>
    </source>
</evidence>
<dbReference type="Pfam" id="PF07690">
    <property type="entry name" value="MFS_1"/>
    <property type="match status" value="1"/>
</dbReference>
<feature type="transmembrane region" description="Helical" evidence="7">
    <location>
        <begin position="235"/>
        <end position="252"/>
    </location>
</feature>
<keyword evidence="4 7" id="KW-0812">Transmembrane</keyword>
<organism evidence="9 10">
    <name type="scientific">Corynebacterium phoceense</name>
    <dbReference type="NCBI Taxonomy" id="1686286"/>
    <lineage>
        <taxon>Bacteria</taxon>
        <taxon>Bacillati</taxon>
        <taxon>Actinomycetota</taxon>
        <taxon>Actinomycetes</taxon>
        <taxon>Mycobacteriales</taxon>
        <taxon>Corynebacteriaceae</taxon>
        <taxon>Corynebacterium</taxon>
    </lineage>
</organism>
<feature type="transmembrane region" description="Helical" evidence="7">
    <location>
        <begin position="322"/>
        <end position="347"/>
    </location>
</feature>
<feature type="transmembrane region" description="Helical" evidence="7">
    <location>
        <begin position="75"/>
        <end position="96"/>
    </location>
</feature>
<dbReference type="AlphaFoldDB" id="A0A540RAG8"/>
<feature type="transmembrane region" description="Helical" evidence="7">
    <location>
        <begin position="43"/>
        <end position="63"/>
    </location>
</feature>
<dbReference type="PANTHER" id="PTHR23517">
    <property type="entry name" value="RESISTANCE PROTEIN MDTM, PUTATIVE-RELATED-RELATED"/>
    <property type="match status" value="1"/>
</dbReference>
<reference evidence="9 10" key="1">
    <citation type="submission" date="2019-06" db="EMBL/GenBank/DDBJ databases">
        <title>Draft genome of C. phoceense Strain 272.</title>
        <authorList>
            <person name="Pacheco L.G.C."/>
            <person name="Barberis C.M."/>
            <person name="Almuzara M.N."/>
            <person name="Traglia G.M."/>
            <person name="Santos C.S."/>
            <person name="Rocha D.J.P.G."/>
            <person name="Aguiar E.R.G.R."/>
            <person name="Vay C.A."/>
        </authorList>
    </citation>
    <scope>NUCLEOTIDE SEQUENCE [LARGE SCALE GENOMIC DNA]</scope>
    <source>
        <strain evidence="9 10">272</strain>
    </source>
</reference>
<feature type="transmembrane region" description="Helical" evidence="7">
    <location>
        <begin position="286"/>
        <end position="310"/>
    </location>
</feature>
<evidence type="ECO:0000256" key="7">
    <source>
        <dbReference type="SAM" id="Phobius"/>
    </source>
</evidence>
<evidence type="ECO:0000256" key="3">
    <source>
        <dbReference type="ARBA" id="ARBA00022475"/>
    </source>
</evidence>
<dbReference type="RefSeq" id="WP_066488593.1">
    <property type="nucleotide sequence ID" value="NZ_JADPQA010000003.1"/>
</dbReference>
<dbReference type="InterPro" id="IPR036259">
    <property type="entry name" value="MFS_trans_sf"/>
</dbReference>
<feature type="transmembrane region" description="Helical" evidence="7">
    <location>
        <begin position="259"/>
        <end position="280"/>
    </location>
</feature>
<dbReference type="GeneID" id="79853472"/>
<dbReference type="SUPFAM" id="SSF103473">
    <property type="entry name" value="MFS general substrate transporter"/>
    <property type="match status" value="1"/>
</dbReference>